<feature type="transmembrane region" description="Helical" evidence="2">
    <location>
        <begin position="705"/>
        <end position="735"/>
    </location>
</feature>
<reference evidence="3" key="1">
    <citation type="submission" date="2014-07" db="EMBL/GenBank/DDBJ databases">
        <authorList>
            <person name="Martin A.A"/>
            <person name="De Silva N."/>
        </authorList>
    </citation>
    <scope>NUCLEOTIDE SEQUENCE</scope>
</reference>
<evidence type="ECO:0000256" key="1">
    <source>
        <dbReference type="SAM" id="MobiDB-lite"/>
    </source>
</evidence>
<keyword evidence="2" id="KW-0472">Membrane</keyword>
<evidence type="ECO:0000313" key="3">
    <source>
        <dbReference type="Proteomes" id="UP000035680"/>
    </source>
</evidence>
<proteinExistence type="predicted"/>
<evidence type="ECO:0000313" key="4">
    <source>
        <dbReference type="WBParaSite" id="SVE_0775100.1"/>
    </source>
</evidence>
<keyword evidence="3" id="KW-1185">Reference proteome</keyword>
<protein>
    <submittedName>
        <fullName evidence="4">EGF-like domain-containing protein</fullName>
    </submittedName>
</protein>
<reference evidence="4" key="2">
    <citation type="submission" date="2015-08" db="UniProtKB">
        <authorList>
            <consortium name="WormBaseParasite"/>
        </authorList>
    </citation>
    <scope>IDENTIFICATION</scope>
</reference>
<dbReference type="WBParaSite" id="SVE_0775100.1">
    <property type="protein sequence ID" value="SVE_0775100.1"/>
    <property type="gene ID" value="SVE_0775100"/>
</dbReference>
<feature type="region of interest" description="Disordered" evidence="1">
    <location>
        <begin position="799"/>
        <end position="828"/>
    </location>
</feature>
<evidence type="ECO:0000256" key="2">
    <source>
        <dbReference type="SAM" id="Phobius"/>
    </source>
</evidence>
<feature type="compositionally biased region" description="Basic and acidic residues" evidence="1">
    <location>
        <begin position="819"/>
        <end position="828"/>
    </location>
</feature>
<organism evidence="3 4">
    <name type="scientific">Strongyloides venezuelensis</name>
    <name type="common">Threadworm</name>
    <dbReference type="NCBI Taxonomy" id="75913"/>
    <lineage>
        <taxon>Eukaryota</taxon>
        <taxon>Metazoa</taxon>
        <taxon>Ecdysozoa</taxon>
        <taxon>Nematoda</taxon>
        <taxon>Chromadorea</taxon>
        <taxon>Rhabditida</taxon>
        <taxon>Tylenchina</taxon>
        <taxon>Panagrolaimomorpha</taxon>
        <taxon>Strongyloidoidea</taxon>
        <taxon>Strongyloididae</taxon>
        <taxon>Strongyloides</taxon>
    </lineage>
</organism>
<feature type="compositionally biased region" description="Low complexity" evidence="1">
    <location>
        <begin position="799"/>
        <end position="812"/>
    </location>
</feature>
<accession>A0A0K0FFV5</accession>
<dbReference type="AlphaFoldDB" id="A0A0K0FFV5"/>
<keyword evidence="2" id="KW-1133">Transmembrane helix</keyword>
<dbReference type="Proteomes" id="UP000035680">
    <property type="component" value="Unassembled WGS sequence"/>
</dbReference>
<keyword evidence="2" id="KW-0812">Transmembrane</keyword>
<name>A0A0K0FFV5_STRVS</name>
<sequence length="828" mass="94576">MSSIKRCRSKEFLYARKDKNTSVLRNKKLLEDGLKSLSVSTTFKTSELSTTLVKNFDIKEKGINKKVERDFRIHFYCVMELPLRNIFLIFFQFHQFSVSQQREHYEYNCLDNIEHPQLDVVIGTRQEKVHLNTNNRQYIRIENHHYGYNYNGDDLKNVFNAENAFILQIDMSKFNYNVIVGKSKIFLMFCPNNKNDVHIVDPVNNYGRENLYVHYKYPRVCSLKICEIGIYYKPKIENIMESTIDDIVTFAKKDVYYVAFSNTEGRDIIFGTYVYDGHNYPLVPCPYTKWIPKNNLTKFTPSKYVEENGIQLNYDDNDRHRLVPGIPSSKDGTILYCGKISQHNLKEVNVGLKLKISSNSHTYNNFEITTTGVKCSDQIFSDHIFSYTPDNTIYNGDNGGLKKFNPSVDNIYSGQIMLIYKKDGLRNLNDVIKDGNISDEFFDSQMKINTICSGMVPDKEATLLLKINGKKVIYKMTYTGKRFVTIDTNSIENKILQVGCHVVLDNASDKRYKDFYSKRYKFLLFKTQSTTFNSSKNIDKIDISSTVSLRDIYGYYNCKIDNDKKNKKIKESEFILLPKKVINLIEPVETFSKTKNSFFCYKNYMDIGDLFMIKIELPSGIEFSNLNNSSSFTTNGSLVIFNNSSDYAKGVATLICEYNVIDQPFIILKKKLKPEDVVLENTTNGNLTRRSNDTINKSSNSASSVGLSTVLIVAIIAVSLIVITIIIAVTIIISLKLKNKKKKKNIDSLDSIDISKSGSSLSSTSKTTSQSISTFLKTKNSRSKLKVPIVLESLSDPSTSISISKSKALSKTPMSKVVSNERRVSKTK</sequence>